<gene>
    <name evidence="3" type="ORF">I6E12_01210</name>
</gene>
<dbReference type="SMART" id="SM00900">
    <property type="entry name" value="FMN_bind"/>
    <property type="match status" value="1"/>
</dbReference>
<feature type="transmembrane region" description="Helical" evidence="1">
    <location>
        <begin position="226"/>
        <end position="244"/>
    </location>
</feature>
<feature type="transmembrane region" description="Helical" evidence="1">
    <location>
        <begin position="197"/>
        <end position="220"/>
    </location>
</feature>
<evidence type="ECO:0000313" key="4">
    <source>
        <dbReference type="Proteomes" id="UP001200470"/>
    </source>
</evidence>
<comment type="caution">
    <text evidence="3">The sequence shown here is derived from an EMBL/GenBank/DDBJ whole genome shotgun (WGS) entry which is preliminary data.</text>
</comment>
<dbReference type="InterPro" id="IPR007329">
    <property type="entry name" value="FMN-bd"/>
</dbReference>
<evidence type="ECO:0000256" key="1">
    <source>
        <dbReference type="SAM" id="Phobius"/>
    </source>
</evidence>
<protein>
    <submittedName>
        <fullName evidence="3">FMN-binding protein</fullName>
    </submittedName>
</protein>
<feature type="domain" description="FMN-binding" evidence="2">
    <location>
        <begin position="72"/>
        <end position="150"/>
    </location>
</feature>
<evidence type="ECO:0000259" key="2">
    <source>
        <dbReference type="SMART" id="SM00900"/>
    </source>
</evidence>
<feature type="transmembrane region" description="Helical" evidence="1">
    <location>
        <begin position="288"/>
        <end position="305"/>
    </location>
</feature>
<feature type="transmembrane region" description="Helical" evidence="1">
    <location>
        <begin position="164"/>
        <end position="185"/>
    </location>
</feature>
<dbReference type="Pfam" id="PF04205">
    <property type="entry name" value="FMN_bind"/>
    <property type="match status" value="1"/>
</dbReference>
<keyword evidence="4" id="KW-1185">Reference proteome</keyword>
<dbReference type="InterPro" id="IPR017896">
    <property type="entry name" value="4Fe4S_Fe-S-bd"/>
</dbReference>
<dbReference type="EMBL" id="JADYTN010000002">
    <property type="protein sequence ID" value="MCF2562737.1"/>
    <property type="molecule type" value="Genomic_DNA"/>
</dbReference>
<proteinExistence type="predicted"/>
<evidence type="ECO:0000313" key="3">
    <source>
        <dbReference type="EMBL" id="MCF2562737.1"/>
    </source>
</evidence>
<accession>A0ABS9CDA8</accession>
<dbReference type="Pfam" id="PF12801">
    <property type="entry name" value="Fer4_5"/>
    <property type="match status" value="2"/>
</dbReference>
<keyword evidence="1" id="KW-1133">Transmembrane helix</keyword>
<dbReference type="Proteomes" id="UP001200470">
    <property type="component" value="Unassembled WGS sequence"/>
</dbReference>
<keyword evidence="1" id="KW-0472">Membrane</keyword>
<organism evidence="3 4">
    <name type="scientific">Xylanibacter brevis</name>
    <dbReference type="NCBI Taxonomy" id="83231"/>
    <lineage>
        <taxon>Bacteria</taxon>
        <taxon>Pseudomonadati</taxon>
        <taxon>Bacteroidota</taxon>
        <taxon>Bacteroidia</taxon>
        <taxon>Bacteroidales</taxon>
        <taxon>Prevotellaceae</taxon>
        <taxon>Xylanibacter</taxon>
    </lineage>
</organism>
<feature type="transmembrane region" description="Helical" evidence="1">
    <location>
        <begin position="311"/>
        <end position="338"/>
    </location>
</feature>
<name>A0ABS9CDA8_9BACT</name>
<sequence>MKKKDAMRQMGSLLVGLLILASIALAKHGSLPGHDFQATTATAHQADNDTLQVLDDGSMVVNTTSIASDIIGYAGTVPLLITIKDNRVEHIKALPNQETEDFFETAAELLSRWNGKTTEEAEALQVDAVSGATFSSKAIIGNVQRGLAYARRAQATIAQPSFDWSVKNIAGILVVLMAAILPLFVKNKTYRFCQSTLNVVVLGLWCGSFLSYTSLMGYMAHGMNPLAVAVPCLMLLVALVYPLIGHKSYYCTHLCPFGSLQYMASRCVSYKVKMGARLVRGLDIFRKLLWCVLMILIWTGVWADWTDYEPFAAFIFQSASWVVIAIAIAFVLLSFVVVRPYCRFVCPMGTWLRICQSSKWRPF</sequence>
<keyword evidence="1" id="KW-0812">Transmembrane</keyword>
<reference evidence="3 4" key="1">
    <citation type="submission" date="2020-12" db="EMBL/GenBank/DDBJ databases">
        <title>Whole genome sequences of gut porcine anaerobes.</title>
        <authorList>
            <person name="Kubasova T."/>
            <person name="Jahodarova E."/>
            <person name="Rychlik I."/>
        </authorList>
    </citation>
    <scope>NUCLEOTIDE SEQUENCE [LARGE SCALE GENOMIC DNA]</scope>
    <source>
        <strain evidence="3 4">An925</strain>
    </source>
</reference>